<reference evidence="2 3" key="1">
    <citation type="submission" date="2018-04" db="EMBL/GenBank/DDBJ databases">
        <title>Genomic Encyclopedia of Archaeal and Bacterial Type Strains, Phase II (KMG-II): from individual species to whole genera.</title>
        <authorList>
            <person name="Goeker M."/>
        </authorList>
    </citation>
    <scope>NUCLEOTIDE SEQUENCE [LARGE SCALE GENOMIC DNA]</scope>
    <source>
        <strain evidence="2 3">DSM 29955</strain>
    </source>
</reference>
<organism evidence="2 3">
    <name type="scientific">Yoonia sediminilitoris</name>
    <dbReference type="NCBI Taxonomy" id="1286148"/>
    <lineage>
        <taxon>Bacteria</taxon>
        <taxon>Pseudomonadati</taxon>
        <taxon>Pseudomonadota</taxon>
        <taxon>Alphaproteobacteria</taxon>
        <taxon>Rhodobacterales</taxon>
        <taxon>Paracoccaceae</taxon>
        <taxon>Yoonia</taxon>
    </lineage>
</organism>
<dbReference type="Proteomes" id="UP000244523">
    <property type="component" value="Unassembled WGS sequence"/>
</dbReference>
<name>A0A2T6K6V6_9RHOB</name>
<dbReference type="EMBL" id="QBUD01000019">
    <property type="protein sequence ID" value="PUB10409.1"/>
    <property type="molecule type" value="Genomic_DNA"/>
</dbReference>
<dbReference type="PANTHER" id="PTHR33408">
    <property type="entry name" value="TRANSPOSASE"/>
    <property type="match status" value="1"/>
</dbReference>
<keyword evidence="3" id="KW-1185">Reference proteome</keyword>
<feature type="domain" description="Transposase DDE" evidence="1">
    <location>
        <begin position="21"/>
        <end position="115"/>
    </location>
</feature>
<gene>
    <name evidence="2" type="ORF">C8N45_11936</name>
</gene>
<dbReference type="InterPro" id="IPR025668">
    <property type="entry name" value="Tnp_DDE_dom"/>
</dbReference>
<protein>
    <submittedName>
        <fullName evidence="2">DDE family transposase</fullName>
    </submittedName>
</protein>
<dbReference type="AlphaFoldDB" id="A0A2T6K6V6"/>
<dbReference type="Pfam" id="PF13751">
    <property type="entry name" value="DDE_Tnp_1_6"/>
    <property type="match status" value="1"/>
</dbReference>
<dbReference type="PANTHER" id="PTHR33408:SF2">
    <property type="entry name" value="TRANSPOSASE DDE DOMAIN-CONTAINING PROTEIN"/>
    <property type="match status" value="1"/>
</dbReference>
<evidence type="ECO:0000313" key="3">
    <source>
        <dbReference type="Proteomes" id="UP000244523"/>
    </source>
</evidence>
<evidence type="ECO:0000259" key="1">
    <source>
        <dbReference type="Pfam" id="PF13751"/>
    </source>
</evidence>
<sequence>MTFFCLQHVRNATKNPTFQALKHTCQACPSKMKCCPNADARKIPREEHEDARQVARDIAKTKQYAISMRLRKKVEMLFAHLKRILGLGRLRLRGPCGANDEFLLAATAQNLRKLAKIFPAPQQTRKA</sequence>
<proteinExistence type="predicted"/>
<comment type="caution">
    <text evidence="2">The sequence shown here is derived from an EMBL/GenBank/DDBJ whole genome shotgun (WGS) entry which is preliminary data.</text>
</comment>
<evidence type="ECO:0000313" key="2">
    <source>
        <dbReference type="EMBL" id="PUB10409.1"/>
    </source>
</evidence>
<accession>A0A2T6K6V6</accession>